<accession>A0A1G5M4G5</accession>
<dbReference type="Pfam" id="PF00698">
    <property type="entry name" value="Acyl_transf_1"/>
    <property type="match status" value="1"/>
</dbReference>
<feature type="active site" evidence="7">
    <location>
        <position position="86"/>
    </location>
</feature>
<dbReference type="eggNOG" id="COG0331">
    <property type="taxonomic scope" value="Bacteria"/>
</dbReference>
<dbReference type="InterPro" id="IPR001227">
    <property type="entry name" value="Ac_transferase_dom_sf"/>
</dbReference>
<evidence type="ECO:0000256" key="4">
    <source>
        <dbReference type="ARBA" id="ARBA00023315"/>
    </source>
</evidence>
<dbReference type="InterPro" id="IPR017554">
    <property type="entry name" value="Malonate_deCOase_MdcHsu"/>
</dbReference>
<dbReference type="InterPro" id="IPR024925">
    <property type="entry name" value="Malonyl_CoA-ACP_transAc"/>
</dbReference>
<dbReference type="PANTHER" id="PTHR42681">
    <property type="entry name" value="MALONYL-COA-ACYL CARRIER PROTEIN TRANSACYLASE, MITOCHONDRIAL"/>
    <property type="match status" value="1"/>
</dbReference>
<evidence type="ECO:0000256" key="6">
    <source>
        <dbReference type="PIRNR" id="PIRNR000446"/>
    </source>
</evidence>
<comment type="similarity">
    <text evidence="6">Belongs to the fabD family.</text>
</comment>
<evidence type="ECO:0000256" key="5">
    <source>
        <dbReference type="ARBA" id="ARBA00048462"/>
    </source>
</evidence>
<dbReference type="InterPro" id="IPR016036">
    <property type="entry name" value="Malonyl_transacylase_ACP-bd"/>
</dbReference>
<comment type="catalytic activity">
    <reaction evidence="5 6">
        <text>holo-[ACP] + malonyl-CoA = malonyl-[ACP] + CoA</text>
        <dbReference type="Rhea" id="RHEA:41792"/>
        <dbReference type="Rhea" id="RHEA-COMP:9623"/>
        <dbReference type="Rhea" id="RHEA-COMP:9685"/>
        <dbReference type="ChEBI" id="CHEBI:57287"/>
        <dbReference type="ChEBI" id="CHEBI:57384"/>
        <dbReference type="ChEBI" id="CHEBI:64479"/>
        <dbReference type="ChEBI" id="CHEBI:78449"/>
        <dbReference type="EC" id="2.3.1.39"/>
    </reaction>
</comment>
<keyword evidence="4 6" id="KW-0012">Acyltransferase</keyword>
<evidence type="ECO:0000256" key="2">
    <source>
        <dbReference type="ARBA" id="ARBA00018953"/>
    </source>
</evidence>
<reference evidence="10" key="1">
    <citation type="submission" date="2016-10" db="EMBL/GenBank/DDBJ databases">
        <authorList>
            <person name="de Groot N.N."/>
        </authorList>
    </citation>
    <scope>NUCLEOTIDE SEQUENCE [LARGE SCALE GENOMIC DNA]</scope>
    <source>
        <strain evidence="10">DSM 15758</strain>
    </source>
</reference>
<dbReference type="GO" id="GO:0006633">
    <property type="term" value="P:fatty acid biosynthetic process"/>
    <property type="evidence" value="ECO:0007669"/>
    <property type="project" value="TreeGrafter"/>
</dbReference>
<evidence type="ECO:0000259" key="8">
    <source>
        <dbReference type="SMART" id="SM00827"/>
    </source>
</evidence>
<dbReference type="InterPro" id="IPR014043">
    <property type="entry name" value="Acyl_transferase_dom"/>
</dbReference>
<protein>
    <recommendedName>
        <fullName evidence="2 6">Malonyl CoA-acyl carrier protein transacylase</fullName>
        <ecNumber evidence="1 6">2.3.1.39</ecNumber>
    </recommendedName>
</protein>
<dbReference type="STRING" id="237610.BJP27_03205"/>
<gene>
    <name evidence="9" type="ORF">SAMN05216279_101173</name>
</gene>
<dbReference type="SMART" id="SM00827">
    <property type="entry name" value="PKS_AT"/>
    <property type="match status" value="1"/>
</dbReference>
<dbReference type="PANTHER" id="PTHR42681:SF1">
    <property type="entry name" value="MALONYL-COA-ACYL CARRIER PROTEIN TRANSACYLASE, MITOCHONDRIAL"/>
    <property type="match status" value="1"/>
</dbReference>
<dbReference type="EMBL" id="FMWB01000001">
    <property type="protein sequence ID" value="SCZ20072.1"/>
    <property type="molecule type" value="Genomic_DNA"/>
</dbReference>
<evidence type="ECO:0000256" key="7">
    <source>
        <dbReference type="PIRSR" id="PIRSR000446-1"/>
    </source>
</evidence>
<dbReference type="SUPFAM" id="SSF52151">
    <property type="entry name" value="FabD/lysophospholipase-like"/>
    <property type="match status" value="1"/>
</dbReference>
<dbReference type="Gene3D" id="3.40.366.10">
    <property type="entry name" value="Malonyl-Coenzyme A Acyl Carrier Protein, domain 2"/>
    <property type="match status" value="1"/>
</dbReference>
<name>A0A1G5M4G5_9PSED</name>
<dbReference type="Gene3D" id="3.30.70.250">
    <property type="entry name" value="Malonyl-CoA ACP transacylase, ACP-binding"/>
    <property type="match status" value="1"/>
</dbReference>
<dbReference type="GO" id="GO:0004314">
    <property type="term" value="F:[acyl-carrier-protein] S-malonyltransferase activity"/>
    <property type="evidence" value="ECO:0007669"/>
    <property type="project" value="UniProtKB-EC"/>
</dbReference>
<evidence type="ECO:0000256" key="1">
    <source>
        <dbReference type="ARBA" id="ARBA00013258"/>
    </source>
</evidence>
<feature type="active site" evidence="7">
    <location>
        <position position="195"/>
    </location>
</feature>
<evidence type="ECO:0000313" key="9">
    <source>
        <dbReference type="EMBL" id="SCZ20072.1"/>
    </source>
</evidence>
<evidence type="ECO:0000256" key="3">
    <source>
        <dbReference type="ARBA" id="ARBA00022679"/>
    </source>
</evidence>
<comment type="caution">
    <text evidence="9">The sequence shown here is derived from an EMBL/GenBank/DDBJ whole genome shotgun (WGS) entry which is preliminary data.</text>
</comment>
<dbReference type="SUPFAM" id="SSF55048">
    <property type="entry name" value="Probable ACP-binding domain of malonyl-CoA ACP transacylase"/>
    <property type="match status" value="1"/>
</dbReference>
<dbReference type="RefSeq" id="WP_044342037.1">
    <property type="nucleotide sequence ID" value="NZ_FMWB01000001.1"/>
</dbReference>
<feature type="domain" description="Malonyl-CoA:ACP transacylase (MAT)" evidence="8">
    <location>
        <begin position="7"/>
        <end position="306"/>
    </location>
</feature>
<dbReference type="EC" id="2.3.1.39" evidence="1 6"/>
<dbReference type="InterPro" id="IPR050858">
    <property type="entry name" value="Mal-CoA-ACP_Trans/PKS_FabD"/>
</dbReference>
<proteinExistence type="inferred from homology"/>
<dbReference type="Proteomes" id="UP000183046">
    <property type="component" value="Unassembled WGS sequence"/>
</dbReference>
<dbReference type="PIRSF" id="PIRSF000446">
    <property type="entry name" value="Mct"/>
    <property type="match status" value="1"/>
</dbReference>
<dbReference type="OrthoDB" id="9808564at2"/>
<dbReference type="AlphaFoldDB" id="A0A1G5M4G5"/>
<dbReference type="NCBIfam" id="TIGR03131">
    <property type="entry name" value="malonate_mdcH"/>
    <property type="match status" value="1"/>
</dbReference>
<dbReference type="GO" id="GO:0005829">
    <property type="term" value="C:cytosol"/>
    <property type="evidence" value="ECO:0007669"/>
    <property type="project" value="TreeGrafter"/>
</dbReference>
<sequence length="311" mass="32995">MSTLFQFPGQGAQRPDMLHALPDDAEIRRTLAEAAEVLDTDPLSLDSAQALEHTRAVQLCLLIAGVATARLLLSRGPVPQLVAGLSIGAYAAAVVAEALDFADALRLVARRGELMQAAYPSGYGMLAILGLGRGAVEKLVSDHQRPDAPLYLANANAEQQYVVAGSDAGLAVLAEAARTEGAAAAKRLAMSVPSHCPLLAEAAKTLAQAFAGVELRAPRLAYLSGTSARRLVRAEQLRDDLAFNMARPIEWHATLEAARERGVRLAIELAPGSVLTQLARRVLPASGVLAWQDTHPDTLDALRREEAARLD</sequence>
<keyword evidence="3 6" id="KW-0808">Transferase</keyword>
<organism evidence="9 10">
    <name type="scientific">Pseudomonas oryzihabitans</name>
    <dbReference type="NCBI Taxonomy" id="47885"/>
    <lineage>
        <taxon>Bacteria</taxon>
        <taxon>Pseudomonadati</taxon>
        <taxon>Pseudomonadota</taxon>
        <taxon>Gammaproteobacteria</taxon>
        <taxon>Pseudomonadales</taxon>
        <taxon>Pseudomonadaceae</taxon>
        <taxon>Pseudomonas</taxon>
    </lineage>
</organism>
<evidence type="ECO:0000313" key="10">
    <source>
        <dbReference type="Proteomes" id="UP000183046"/>
    </source>
</evidence>
<dbReference type="InterPro" id="IPR016035">
    <property type="entry name" value="Acyl_Trfase/lysoPLipase"/>
</dbReference>